<accession>A0A314Z7P6</accession>
<proteinExistence type="predicted"/>
<name>A0A314Z7P6_PRUYE</name>
<protein>
    <submittedName>
        <fullName evidence="1">Uncharacterized protein</fullName>
    </submittedName>
</protein>
<gene>
    <name evidence="1" type="ORF">Pyn_20496</name>
</gene>
<evidence type="ECO:0000313" key="1">
    <source>
        <dbReference type="EMBL" id="PQQ12781.1"/>
    </source>
</evidence>
<comment type="caution">
    <text evidence="1">The sequence shown here is derived from an EMBL/GenBank/DDBJ whole genome shotgun (WGS) entry which is preliminary data.</text>
</comment>
<reference evidence="1 2" key="1">
    <citation type="submission" date="2018-02" db="EMBL/GenBank/DDBJ databases">
        <title>Draft genome of wild Prunus yedoensis var. nudiflora.</title>
        <authorList>
            <person name="Baek S."/>
            <person name="Kim J.-H."/>
            <person name="Choi K."/>
            <person name="Kim G.-B."/>
            <person name="Cho A."/>
            <person name="Jang H."/>
            <person name="Shin C.-H."/>
            <person name="Yu H.-J."/>
            <person name="Mun J.-H."/>
        </authorList>
    </citation>
    <scope>NUCLEOTIDE SEQUENCE [LARGE SCALE GENOMIC DNA]</scope>
    <source>
        <strain evidence="2">cv. Jeju island</strain>
        <tissue evidence="1">Leaf</tissue>
    </source>
</reference>
<dbReference type="Proteomes" id="UP000250321">
    <property type="component" value="Unassembled WGS sequence"/>
</dbReference>
<sequence>MITMSNLVTAIRAGAVIYEQVNRWKTSEQQNKLDNRVANLHKVTDNLNNITVQLNKSTQELQSLHGLFPCFGDTTKRMSLVRAI</sequence>
<organism evidence="1 2">
    <name type="scientific">Prunus yedoensis var. nudiflora</name>
    <dbReference type="NCBI Taxonomy" id="2094558"/>
    <lineage>
        <taxon>Eukaryota</taxon>
        <taxon>Viridiplantae</taxon>
        <taxon>Streptophyta</taxon>
        <taxon>Embryophyta</taxon>
        <taxon>Tracheophyta</taxon>
        <taxon>Spermatophyta</taxon>
        <taxon>Magnoliopsida</taxon>
        <taxon>eudicotyledons</taxon>
        <taxon>Gunneridae</taxon>
        <taxon>Pentapetalae</taxon>
        <taxon>rosids</taxon>
        <taxon>fabids</taxon>
        <taxon>Rosales</taxon>
        <taxon>Rosaceae</taxon>
        <taxon>Amygdaloideae</taxon>
        <taxon>Amygdaleae</taxon>
        <taxon>Prunus</taxon>
    </lineage>
</organism>
<dbReference type="AlphaFoldDB" id="A0A314Z7P6"/>
<evidence type="ECO:0000313" key="2">
    <source>
        <dbReference type="Proteomes" id="UP000250321"/>
    </source>
</evidence>
<dbReference type="EMBL" id="PJQY01000331">
    <property type="protein sequence ID" value="PQQ12781.1"/>
    <property type="molecule type" value="Genomic_DNA"/>
</dbReference>
<keyword evidence="2" id="KW-1185">Reference proteome</keyword>